<protein>
    <submittedName>
        <fullName evidence="2">CdiI_4 domain-containing protein</fullName>
    </submittedName>
</protein>
<dbReference type="WBParaSite" id="MhA1_Contig720.frz3.gene13">
    <property type="protein sequence ID" value="MhA1_Contig720.frz3.gene13"/>
    <property type="gene ID" value="MhA1_Contig720.frz3.gene13"/>
</dbReference>
<evidence type="ECO:0000313" key="2">
    <source>
        <dbReference type="WBParaSite" id="MhA1_Contig720.frz3.gene13"/>
    </source>
</evidence>
<sequence>MHQNSIKITDASLQTYNDLTFGGCWMDDFVITRCDYHIQHYADILKRGPGYEEVAKCIARRLELIQ</sequence>
<accession>A0A1I8BXJ3</accession>
<proteinExistence type="predicted"/>
<keyword evidence="1" id="KW-1185">Reference proteome</keyword>
<dbReference type="Proteomes" id="UP000095281">
    <property type="component" value="Unplaced"/>
</dbReference>
<dbReference type="AlphaFoldDB" id="A0A1I8BXJ3"/>
<name>A0A1I8BXJ3_MELHA</name>
<evidence type="ECO:0000313" key="1">
    <source>
        <dbReference type="Proteomes" id="UP000095281"/>
    </source>
</evidence>
<organism evidence="1 2">
    <name type="scientific">Meloidogyne hapla</name>
    <name type="common">Root-knot nematode worm</name>
    <dbReference type="NCBI Taxonomy" id="6305"/>
    <lineage>
        <taxon>Eukaryota</taxon>
        <taxon>Metazoa</taxon>
        <taxon>Ecdysozoa</taxon>
        <taxon>Nematoda</taxon>
        <taxon>Chromadorea</taxon>
        <taxon>Rhabditida</taxon>
        <taxon>Tylenchina</taxon>
        <taxon>Tylenchomorpha</taxon>
        <taxon>Tylenchoidea</taxon>
        <taxon>Meloidogynidae</taxon>
        <taxon>Meloidogyninae</taxon>
        <taxon>Meloidogyne</taxon>
    </lineage>
</organism>
<reference evidence="2" key="1">
    <citation type="submission" date="2016-11" db="UniProtKB">
        <authorList>
            <consortium name="WormBaseParasite"/>
        </authorList>
    </citation>
    <scope>IDENTIFICATION</scope>
</reference>